<keyword evidence="15" id="KW-1185">Reference proteome</keyword>
<dbReference type="GO" id="GO:0007608">
    <property type="term" value="P:sensory perception of smell"/>
    <property type="evidence" value="ECO:0007669"/>
    <property type="project" value="UniProtKB-KW"/>
</dbReference>
<protein>
    <recommendedName>
        <fullName evidence="12">Sensory neuron membrane protein 2</fullName>
    </recommendedName>
</protein>
<evidence type="ECO:0000256" key="11">
    <source>
        <dbReference type="ARBA" id="ARBA00023180"/>
    </source>
</evidence>
<keyword evidence="6" id="KW-0552">Olfaction</keyword>
<evidence type="ECO:0000256" key="13">
    <source>
        <dbReference type="SAM" id="Phobius"/>
    </source>
</evidence>
<evidence type="ECO:0000256" key="3">
    <source>
        <dbReference type="ARBA" id="ARBA00022475"/>
    </source>
</evidence>
<evidence type="ECO:0000313" key="14">
    <source>
        <dbReference type="EMBL" id="CAK1554758.1"/>
    </source>
</evidence>
<dbReference type="GO" id="GO:0005737">
    <property type="term" value="C:cytoplasm"/>
    <property type="evidence" value="ECO:0007669"/>
    <property type="project" value="TreeGrafter"/>
</dbReference>
<comment type="caution">
    <text evidence="14">The sequence shown here is derived from an EMBL/GenBank/DDBJ whole genome shotgun (WGS) entry which is preliminary data.</text>
</comment>
<proteinExistence type="inferred from homology"/>
<evidence type="ECO:0000256" key="5">
    <source>
        <dbReference type="ARBA" id="ARBA00022692"/>
    </source>
</evidence>
<dbReference type="Proteomes" id="UP001497472">
    <property type="component" value="Unassembled WGS sequence"/>
</dbReference>
<evidence type="ECO:0000256" key="12">
    <source>
        <dbReference type="ARBA" id="ARBA00040645"/>
    </source>
</evidence>
<dbReference type="GO" id="GO:0005044">
    <property type="term" value="F:scavenger receptor activity"/>
    <property type="evidence" value="ECO:0007669"/>
    <property type="project" value="TreeGrafter"/>
</dbReference>
<gene>
    <name evidence="14" type="ORF">LNINA_LOCUS13630</name>
</gene>
<sequence>MTPVTEDHRIFADLDPYTGTVIRGSKKAQFNVFMRPVTDIAATENLRTTLMPIFWVDEGMSLPEDLSNMIKSRLLGSLNLVSIFIPILISLSGVVAIVGFVLIIWAKRRAKSF</sequence>
<keyword evidence="3" id="KW-1003">Cell membrane</keyword>
<keyword evidence="8 13" id="KW-0472">Membrane</keyword>
<keyword evidence="10" id="KW-0675">Receptor</keyword>
<evidence type="ECO:0000256" key="2">
    <source>
        <dbReference type="ARBA" id="ARBA00010532"/>
    </source>
</evidence>
<evidence type="ECO:0000256" key="9">
    <source>
        <dbReference type="ARBA" id="ARBA00023157"/>
    </source>
</evidence>
<organism evidence="14 15">
    <name type="scientific">Leptosia nina</name>
    <dbReference type="NCBI Taxonomy" id="320188"/>
    <lineage>
        <taxon>Eukaryota</taxon>
        <taxon>Metazoa</taxon>
        <taxon>Ecdysozoa</taxon>
        <taxon>Arthropoda</taxon>
        <taxon>Hexapoda</taxon>
        <taxon>Insecta</taxon>
        <taxon>Pterygota</taxon>
        <taxon>Neoptera</taxon>
        <taxon>Endopterygota</taxon>
        <taxon>Lepidoptera</taxon>
        <taxon>Glossata</taxon>
        <taxon>Ditrysia</taxon>
        <taxon>Papilionoidea</taxon>
        <taxon>Pieridae</taxon>
        <taxon>Pierinae</taxon>
        <taxon>Leptosia</taxon>
    </lineage>
</organism>
<dbReference type="PANTHER" id="PTHR11923">
    <property type="entry name" value="SCAVENGER RECEPTOR CLASS B TYPE-1 SR-B1"/>
    <property type="match status" value="1"/>
</dbReference>
<evidence type="ECO:0000256" key="7">
    <source>
        <dbReference type="ARBA" id="ARBA00022989"/>
    </source>
</evidence>
<dbReference type="AlphaFoldDB" id="A0AAV1JZ11"/>
<evidence type="ECO:0000256" key="8">
    <source>
        <dbReference type="ARBA" id="ARBA00023136"/>
    </source>
</evidence>
<dbReference type="PANTHER" id="PTHR11923:SF109">
    <property type="entry name" value="SENSORY NEURON MEMBRANE PROTEIN 2"/>
    <property type="match status" value="1"/>
</dbReference>
<keyword evidence="5 13" id="KW-0812">Transmembrane</keyword>
<dbReference type="EMBL" id="CAVLEF010000279">
    <property type="protein sequence ID" value="CAK1554758.1"/>
    <property type="molecule type" value="Genomic_DNA"/>
</dbReference>
<keyword evidence="9" id="KW-1015">Disulfide bond</keyword>
<evidence type="ECO:0000313" key="15">
    <source>
        <dbReference type="Proteomes" id="UP001497472"/>
    </source>
</evidence>
<evidence type="ECO:0000256" key="10">
    <source>
        <dbReference type="ARBA" id="ARBA00023170"/>
    </source>
</evidence>
<evidence type="ECO:0000256" key="4">
    <source>
        <dbReference type="ARBA" id="ARBA00022606"/>
    </source>
</evidence>
<evidence type="ECO:0000256" key="6">
    <source>
        <dbReference type="ARBA" id="ARBA00022725"/>
    </source>
</evidence>
<evidence type="ECO:0000256" key="1">
    <source>
        <dbReference type="ARBA" id="ARBA00004236"/>
    </source>
</evidence>
<name>A0AAV1JZ11_9NEOP</name>
<keyword evidence="7 13" id="KW-1133">Transmembrane helix</keyword>
<comment type="similarity">
    <text evidence="2">Belongs to the CD36 family.</text>
</comment>
<dbReference type="InterPro" id="IPR002159">
    <property type="entry name" value="CD36_fam"/>
</dbReference>
<reference evidence="14 15" key="1">
    <citation type="submission" date="2023-11" db="EMBL/GenBank/DDBJ databases">
        <authorList>
            <person name="Okamura Y."/>
        </authorList>
    </citation>
    <scope>NUCLEOTIDE SEQUENCE [LARGE SCALE GENOMIC DNA]</scope>
</reference>
<dbReference type="Pfam" id="PF01130">
    <property type="entry name" value="CD36"/>
    <property type="match status" value="1"/>
</dbReference>
<keyword evidence="11" id="KW-0325">Glycoprotein</keyword>
<dbReference type="GO" id="GO:0005886">
    <property type="term" value="C:plasma membrane"/>
    <property type="evidence" value="ECO:0007669"/>
    <property type="project" value="UniProtKB-SubCell"/>
</dbReference>
<comment type="subcellular location">
    <subcellularLocation>
        <location evidence="1">Cell membrane</location>
    </subcellularLocation>
</comment>
<keyword evidence="4" id="KW-0716">Sensory transduction</keyword>
<feature type="transmembrane region" description="Helical" evidence="13">
    <location>
        <begin position="83"/>
        <end position="106"/>
    </location>
</feature>
<accession>A0AAV1JZ11</accession>